<evidence type="ECO:0000256" key="1">
    <source>
        <dbReference type="SAM" id="MobiDB-lite"/>
    </source>
</evidence>
<dbReference type="SUPFAM" id="SSF52200">
    <property type="entry name" value="Toll/Interleukin receptor TIR domain"/>
    <property type="match status" value="1"/>
</dbReference>
<comment type="caution">
    <text evidence="4">The sequence shown here is derived from an EMBL/GenBank/DDBJ whole genome shotgun (WGS) entry which is preliminary data.</text>
</comment>
<evidence type="ECO:0000259" key="3">
    <source>
        <dbReference type="PROSITE" id="PS50104"/>
    </source>
</evidence>
<name>A0ABS2RI27_9ACTN</name>
<evidence type="ECO:0000256" key="2">
    <source>
        <dbReference type="SAM" id="Phobius"/>
    </source>
</evidence>
<dbReference type="InterPro" id="IPR000157">
    <property type="entry name" value="TIR_dom"/>
</dbReference>
<gene>
    <name evidence="4" type="ORF">JOE57_001576</name>
</gene>
<dbReference type="RefSeq" id="WP_204917173.1">
    <property type="nucleotide sequence ID" value="NZ_BAAAQP010000002.1"/>
</dbReference>
<dbReference type="Pfam" id="PF13676">
    <property type="entry name" value="TIR_2"/>
    <property type="match status" value="1"/>
</dbReference>
<feature type="compositionally biased region" description="Low complexity" evidence="1">
    <location>
        <begin position="249"/>
        <end position="267"/>
    </location>
</feature>
<dbReference type="Gene3D" id="3.40.50.10140">
    <property type="entry name" value="Toll/interleukin-1 receptor homology (TIR) domain"/>
    <property type="match status" value="1"/>
</dbReference>
<proteinExistence type="predicted"/>
<sequence>MPIFVSYARDDRVVVDQLRRDLHKAHNVVWLDDELTGGETWWETILGQIRQCDVFIFALSPHSLRSRACKAELDYAIALRRPLLPVMVADAPIQAARPEVSNAQIVDFRVRSTDSVIDLLGAVARQPKAPPLPDPLPQPPVTPLSYMNQYRDLLDQDSLTYSEQAHLLLDLKEHLDDDDDLVTALQFIWELRQRNDVAAKIVKDVDLVLARYPQQMAPIVQRGRNAAEQGQQNTPPAPAQQRPADNGTRQQSYPNQQYSPPGQQQRPATVGGVGYPTGPANQVRYPPPNQGAQPRYPAPGQPNLRPTQQPNQQAVPQQRMGPNQGPRFPAPAPGQRIQLAPNQLPAQPRPMPPPKQSNGTLRAILWSAGILFALFIGYIFLLALASG</sequence>
<feature type="region of interest" description="Disordered" evidence="1">
    <location>
        <begin position="222"/>
        <end position="336"/>
    </location>
</feature>
<protein>
    <recommendedName>
        <fullName evidence="3">TIR domain-containing protein</fullName>
    </recommendedName>
</protein>
<feature type="transmembrane region" description="Helical" evidence="2">
    <location>
        <begin position="363"/>
        <end position="385"/>
    </location>
</feature>
<dbReference type="PROSITE" id="PS50104">
    <property type="entry name" value="TIR"/>
    <property type="match status" value="1"/>
</dbReference>
<feature type="domain" description="TIR" evidence="3">
    <location>
        <begin position="1"/>
        <end position="131"/>
    </location>
</feature>
<evidence type="ECO:0000313" key="4">
    <source>
        <dbReference type="EMBL" id="MBM7798655.1"/>
    </source>
</evidence>
<accession>A0ABS2RI27</accession>
<keyword evidence="2" id="KW-0812">Transmembrane</keyword>
<dbReference type="InterPro" id="IPR035897">
    <property type="entry name" value="Toll_tir_struct_dom_sf"/>
</dbReference>
<keyword evidence="2" id="KW-0472">Membrane</keyword>
<keyword evidence="5" id="KW-1185">Reference proteome</keyword>
<keyword evidence="2" id="KW-1133">Transmembrane helix</keyword>
<feature type="compositionally biased region" description="Low complexity" evidence="1">
    <location>
        <begin position="306"/>
        <end position="318"/>
    </location>
</feature>
<organism evidence="4 5">
    <name type="scientific">Microlunatus panaciterrae</name>
    <dbReference type="NCBI Taxonomy" id="400768"/>
    <lineage>
        <taxon>Bacteria</taxon>
        <taxon>Bacillati</taxon>
        <taxon>Actinomycetota</taxon>
        <taxon>Actinomycetes</taxon>
        <taxon>Propionibacteriales</taxon>
        <taxon>Propionibacteriaceae</taxon>
        <taxon>Microlunatus</taxon>
    </lineage>
</organism>
<dbReference type="Proteomes" id="UP000704762">
    <property type="component" value="Unassembled WGS sequence"/>
</dbReference>
<dbReference type="EMBL" id="JAFBCF010000001">
    <property type="protein sequence ID" value="MBM7798655.1"/>
    <property type="molecule type" value="Genomic_DNA"/>
</dbReference>
<evidence type="ECO:0000313" key="5">
    <source>
        <dbReference type="Proteomes" id="UP000704762"/>
    </source>
</evidence>
<reference evidence="4 5" key="1">
    <citation type="submission" date="2021-01" db="EMBL/GenBank/DDBJ databases">
        <title>Sequencing the genomes of 1000 actinobacteria strains.</title>
        <authorList>
            <person name="Klenk H.-P."/>
        </authorList>
    </citation>
    <scope>NUCLEOTIDE SEQUENCE [LARGE SCALE GENOMIC DNA]</scope>
    <source>
        <strain evidence="4 5">DSM 18662</strain>
    </source>
</reference>